<dbReference type="EMBL" id="KV426245">
    <property type="protein sequence ID" value="KZV84001.1"/>
    <property type="molecule type" value="Genomic_DNA"/>
</dbReference>
<dbReference type="Proteomes" id="UP000077266">
    <property type="component" value="Unassembled WGS sequence"/>
</dbReference>
<keyword evidence="1" id="KW-1133">Transmembrane helix</keyword>
<feature type="transmembrane region" description="Helical" evidence="1">
    <location>
        <begin position="109"/>
        <end position="128"/>
    </location>
</feature>
<dbReference type="InParanoid" id="A0A165D8K6"/>
<feature type="chain" id="PRO_5007856421" description="Extracellular membrane protein CFEM domain-containing protein" evidence="2">
    <location>
        <begin position="21"/>
        <end position="129"/>
    </location>
</feature>
<gene>
    <name evidence="3" type="ORF">EXIGLDRAFT_754098</name>
</gene>
<keyword evidence="1" id="KW-0812">Transmembrane</keyword>
<sequence>MRFPALFGIVVLPVIALASAQNNSNTDDCVTQCTIQGEQANENNSSIHVCSVDTNPSGKAPCPCQPDGILPAIASCLKNCPDSAAKTDLENLCDSQSHRPSGGSSSKTWNAAGLFIGSAGVILAGFLLM</sequence>
<name>A0A165D8K6_EXIGL</name>
<evidence type="ECO:0008006" key="5">
    <source>
        <dbReference type="Google" id="ProtNLM"/>
    </source>
</evidence>
<protein>
    <recommendedName>
        <fullName evidence="5">Extracellular membrane protein CFEM domain-containing protein</fullName>
    </recommendedName>
</protein>
<keyword evidence="4" id="KW-1185">Reference proteome</keyword>
<reference evidence="3 4" key="1">
    <citation type="journal article" date="2016" name="Mol. Biol. Evol.">
        <title>Comparative Genomics of Early-Diverging Mushroom-Forming Fungi Provides Insights into the Origins of Lignocellulose Decay Capabilities.</title>
        <authorList>
            <person name="Nagy L.G."/>
            <person name="Riley R."/>
            <person name="Tritt A."/>
            <person name="Adam C."/>
            <person name="Daum C."/>
            <person name="Floudas D."/>
            <person name="Sun H."/>
            <person name="Yadav J.S."/>
            <person name="Pangilinan J."/>
            <person name="Larsson K.H."/>
            <person name="Matsuura K."/>
            <person name="Barry K."/>
            <person name="Labutti K."/>
            <person name="Kuo R."/>
            <person name="Ohm R.A."/>
            <person name="Bhattacharya S.S."/>
            <person name="Shirouzu T."/>
            <person name="Yoshinaga Y."/>
            <person name="Martin F.M."/>
            <person name="Grigoriev I.V."/>
            <person name="Hibbett D.S."/>
        </authorList>
    </citation>
    <scope>NUCLEOTIDE SEQUENCE [LARGE SCALE GENOMIC DNA]</scope>
    <source>
        <strain evidence="3 4">HHB12029</strain>
    </source>
</reference>
<dbReference type="AlphaFoldDB" id="A0A165D8K6"/>
<keyword evidence="1" id="KW-0472">Membrane</keyword>
<feature type="signal peptide" evidence="2">
    <location>
        <begin position="1"/>
        <end position="20"/>
    </location>
</feature>
<evidence type="ECO:0000313" key="4">
    <source>
        <dbReference type="Proteomes" id="UP000077266"/>
    </source>
</evidence>
<keyword evidence="2" id="KW-0732">Signal</keyword>
<evidence type="ECO:0000256" key="1">
    <source>
        <dbReference type="SAM" id="Phobius"/>
    </source>
</evidence>
<organism evidence="3 4">
    <name type="scientific">Exidia glandulosa HHB12029</name>
    <dbReference type="NCBI Taxonomy" id="1314781"/>
    <lineage>
        <taxon>Eukaryota</taxon>
        <taxon>Fungi</taxon>
        <taxon>Dikarya</taxon>
        <taxon>Basidiomycota</taxon>
        <taxon>Agaricomycotina</taxon>
        <taxon>Agaricomycetes</taxon>
        <taxon>Auriculariales</taxon>
        <taxon>Exidiaceae</taxon>
        <taxon>Exidia</taxon>
    </lineage>
</organism>
<evidence type="ECO:0000313" key="3">
    <source>
        <dbReference type="EMBL" id="KZV84001.1"/>
    </source>
</evidence>
<evidence type="ECO:0000256" key="2">
    <source>
        <dbReference type="SAM" id="SignalP"/>
    </source>
</evidence>
<proteinExistence type="predicted"/>
<accession>A0A165D8K6</accession>